<gene>
    <name evidence="4" type="ORF">GC101_01280</name>
</gene>
<feature type="signal peptide" evidence="2">
    <location>
        <begin position="1"/>
        <end position="21"/>
    </location>
</feature>
<dbReference type="PROSITE" id="PS51257">
    <property type="entry name" value="PROKAR_LIPOPROTEIN"/>
    <property type="match status" value="1"/>
</dbReference>
<keyword evidence="2" id="KW-0732">Signal</keyword>
<evidence type="ECO:0000313" key="5">
    <source>
        <dbReference type="Proteomes" id="UP000596857"/>
    </source>
</evidence>
<dbReference type="EMBL" id="WHOB01000012">
    <property type="protein sequence ID" value="NOU77504.1"/>
    <property type="molecule type" value="Genomic_DNA"/>
</dbReference>
<evidence type="ECO:0000313" key="4">
    <source>
        <dbReference type="EMBL" id="NOU77504.1"/>
    </source>
</evidence>
<name>A0ABX1YAF1_9BACL</name>
<dbReference type="Gene3D" id="3.40.50.360">
    <property type="match status" value="1"/>
</dbReference>
<feature type="domain" description="Flavodoxin-like" evidence="3">
    <location>
        <begin position="93"/>
        <end position="237"/>
    </location>
</feature>
<reference evidence="4 5" key="1">
    <citation type="submission" date="2019-10" db="EMBL/GenBank/DDBJ databases">
        <title>Description of Paenibacillus terricola sp. nov.</title>
        <authorList>
            <person name="Carlier A."/>
            <person name="Qi S."/>
        </authorList>
    </citation>
    <scope>NUCLEOTIDE SEQUENCE [LARGE SCALE GENOMIC DNA]</scope>
    <source>
        <strain evidence="4 5">LMG 31459</strain>
    </source>
</reference>
<dbReference type="Proteomes" id="UP000596857">
    <property type="component" value="Unassembled WGS sequence"/>
</dbReference>
<proteinExistence type="predicted"/>
<evidence type="ECO:0000256" key="2">
    <source>
        <dbReference type="SAM" id="SignalP"/>
    </source>
</evidence>
<dbReference type="SUPFAM" id="SSF52218">
    <property type="entry name" value="Flavoproteins"/>
    <property type="match status" value="1"/>
</dbReference>
<evidence type="ECO:0000256" key="1">
    <source>
        <dbReference type="SAM" id="MobiDB-lite"/>
    </source>
</evidence>
<evidence type="ECO:0000259" key="3">
    <source>
        <dbReference type="Pfam" id="PF12682"/>
    </source>
</evidence>
<dbReference type="InterPro" id="IPR029039">
    <property type="entry name" value="Flavoprotein-like_sf"/>
</dbReference>
<comment type="caution">
    <text evidence="4">The sequence shown here is derived from an EMBL/GenBank/DDBJ whole genome shotgun (WGS) entry which is preliminary data.</text>
</comment>
<dbReference type="Pfam" id="PF12682">
    <property type="entry name" value="Flavodoxin_4"/>
    <property type="match status" value="1"/>
</dbReference>
<dbReference type="PANTHER" id="PTHR39201:SF1">
    <property type="entry name" value="FLAVODOXIN-LIKE DOMAIN-CONTAINING PROTEIN"/>
    <property type="match status" value="1"/>
</dbReference>
<dbReference type="InterPro" id="IPR008254">
    <property type="entry name" value="Flavodoxin/NO_synth"/>
</dbReference>
<feature type="compositionally biased region" description="Polar residues" evidence="1">
    <location>
        <begin position="35"/>
        <end position="54"/>
    </location>
</feature>
<accession>A0ABX1YAF1</accession>
<keyword evidence="5" id="KW-1185">Reference proteome</keyword>
<dbReference type="RefSeq" id="WP_171715790.1">
    <property type="nucleotide sequence ID" value="NZ_WHOB01000012.1"/>
</dbReference>
<protein>
    <recommendedName>
        <fullName evidence="3">Flavodoxin-like domain-containing protein</fullName>
    </recommendedName>
</protein>
<feature type="chain" id="PRO_5046128964" description="Flavodoxin-like domain-containing protein" evidence="2">
    <location>
        <begin position="22"/>
        <end position="243"/>
    </location>
</feature>
<organism evidence="4 5">
    <name type="scientific">Paenibacillus phytohabitans</name>
    <dbReference type="NCBI Taxonomy" id="2654978"/>
    <lineage>
        <taxon>Bacteria</taxon>
        <taxon>Bacillati</taxon>
        <taxon>Bacillota</taxon>
        <taxon>Bacilli</taxon>
        <taxon>Bacillales</taxon>
        <taxon>Paenibacillaceae</taxon>
        <taxon>Paenibacillus</taxon>
    </lineage>
</organism>
<dbReference type="PANTHER" id="PTHR39201">
    <property type="entry name" value="EXPORTED PROTEIN-RELATED"/>
    <property type="match status" value="1"/>
</dbReference>
<feature type="region of interest" description="Disordered" evidence="1">
    <location>
        <begin position="34"/>
        <end position="54"/>
    </location>
</feature>
<sequence>MTKCRTITMLLLLVLTMSLLAACADKNAAELENAVPSQSEVPVPTESRSIHTGQTNPRTGKVLVVYFTKVGNVAPTADADAISSASLRANDASTAGTTEVIAEMIHEQVGGDLVRIETVEPYPEDYEATVKQATEERTAGYKPPLQTKIENIDDYDVVYVGHPIWGMSLPAPIVSFLTEYEFSGKSIIPFCTHAGYGPGQTVSAIKELVPGATVLDGFDIERTELSNADEAVSAWLREIGMDM</sequence>